<dbReference type="AlphaFoldDB" id="A0A1R0F8W6"/>
<comment type="subcellular location">
    <subcellularLocation>
        <location evidence="3">Secreted</location>
    </subcellularLocation>
    <subcellularLocation>
        <location evidence="3">Bacterial flagellum</location>
    </subcellularLocation>
</comment>
<keyword evidence="6" id="KW-0966">Cell projection</keyword>
<keyword evidence="7" id="KW-1185">Reference proteome</keyword>
<dbReference type="SUPFAM" id="SSF64518">
    <property type="entry name" value="Phase 1 flagellin"/>
    <property type="match status" value="1"/>
</dbReference>
<dbReference type="RefSeq" id="WP_075870284.1">
    <property type="nucleotide sequence ID" value="NZ_LXYT01000002.1"/>
</dbReference>
<comment type="similarity">
    <text evidence="1 3">Belongs to the bacterial flagellin family.</text>
</comment>
<evidence type="ECO:0000256" key="1">
    <source>
        <dbReference type="ARBA" id="ARBA00005709"/>
    </source>
</evidence>
<dbReference type="Pfam" id="PF00669">
    <property type="entry name" value="Flagellin_N"/>
    <property type="match status" value="1"/>
</dbReference>
<dbReference type="InterPro" id="IPR001029">
    <property type="entry name" value="Flagellin_N"/>
</dbReference>
<sequence>MGTSLLTNQSAMNALQTLRSIGDSMDTTQRRVSTGLRINEASDNTAYWSISSMMKSDRNALSSVSDAMALGKSQIDVANATIDKSKDYLDNIQKSLTTAYEKGSGDVTKIQADIRANMNDIQSAVYSASLAEKNILGNNGESVRIAGSYRREGSAVYVDMIDVGGADLNFATKKADGTFDLSKGVLSDVFGSYDTADPAPATKLATLLDNIKSAKQALDNPTAGAQEEGAASPQDNYNAAVKALTDVADKLTVKDFANADFSNVSASGMEKIIKAIQGKVTTATSNVVTAGATLGAAKAQVTGQIDYVSKLMDAVDKGVGSLVDADMNAESARLASLQVQQQLGIQALSIANQNSQNILSLFRQ</sequence>
<evidence type="ECO:0000259" key="4">
    <source>
        <dbReference type="Pfam" id="PF00669"/>
    </source>
</evidence>
<dbReference type="InterPro" id="IPR001492">
    <property type="entry name" value="Flagellin"/>
</dbReference>
<gene>
    <name evidence="6" type="ORF">PEB0149_008510</name>
</gene>
<keyword evidence="6" id="KW-0282">Flagellum</keyword>
<keyword evidence="3" id="KW-0964">Secreted</keyword>
<accession>A0A1R0F8W6</accession>
<name>A0A1R0F8W6_9HYPH</name>
<keyword evidence="6" id="KW-0969">Cilium</keyword>
<dbReference type="InterPro" id="IPR046358">
    <property type="entry name" value="Flagellin_C"/>
</dbReference>
<evidence type="ECO:0000256" key="3">
    <source>
        <dbReference type="RuleBase" id="RU362073"/>
    </source>
</evidence>
<reference evidence="6 7" key="1">
    <citation type="submission" date="2016-12" db="EMBL/GenBank/DDBJ databases">
        <title>Comparative genomics of Bartonella apis.</title>
        <authorList>
            <person name="Engel P."/>
        </authorList>
    </citation>
    <scope>NUCLEOTIDE SEQUENCE [LARGE SCALE GENOMIC DNA]</scope>
    <source>
        <strain evidence="6 7">PEB0149</strain>
    </source>
</reference>
<dbReference type="Pfam" id="PF00700">
    <property type="entry name" value="Flagellin_C"/>
    <property type="match status" value="1"/>
</dbReference>
<keyword evidence="2 3" id="KW-0975">Bacterial flagellum</keyword>
<evidence type="ECO:0000259" key="5">
    <source>
        <dbReference type="Pfam" id="PF00700"/>
    </source>
</evidence>
<dbReference type="OrthoDB" id="8328560at2"/>
<evidence type="ECO:0000313" key="7">
    <source>
        <dbReference type="Proteomes" id="UP000187344"/>
    </source>
</evidence>
<dbReference type="GO" id="GO:0005576">
    <property type="term" value="C:extracellular region"/>
    <property type="evidence" value="ECO:0007669"/>
    <property type="project" value="UniProtKB-SubCell"/>
</dbReference>
<dbReference type="Proteomes" id="UP000187344">
    <property type="component" value="Unassembled WGS sequence"/>
</dbReference>
<organism evidence="6 7">
    <name type="scientific">Bartonella apis</name>
    <dbReference type="NCBI Taxonomy" id="1686310"/>
    <lineage>
        <taxon>Bacteria</taxon>
        <taxon>Pseudomonadati</taxon>
        <taxon>Pseudomonadota</taxon>
        <taxon>Alphaproteobacteria</taxon>
        <taxon>Hyphomicrobiales</taxon>
        <taxon>Bartonellaceae</taxon>
        <taxon>Bartonella</taxon>
    </lineage>
</organism>
<dbReference type="PANTHER" id="PTHR42792:SF2">
    <property type="entry name" value="FLAGELLIN"/>
    <property type="match status" value="1"/>
</dbReference>
<dbReference type="GO" id="GO:0005198">
    <property type="term" value="F:structural molecule activity"/>
    <property type="evidence" value="ECO:0007669"/>
    <property type="project" value="UniProtKB-UniRule"/>
</dbReference>
<protein>
    <recommendedName>
        <fullName evidence="3">Flagellin</fullName>
    </recommendedName>
</protein>
<dbReference type="GO" id="GO:0009288">
    <property type="term" value="C:bacterial-type flagellum"/>
    <property type="evidence" value="ECO:0007669"/>
    <property type="project" value="UniProtKB-SubCell"/>
</dbReference>
<dbReference type="Gene3D" id="1.20.1330.10">
    <property type="entry name" value="f41 fragment of flagellin, N-terminal domain"/>
    <property type="match status" value="1"/>
</dbReference>
<feature type="domain" description="Flagellin C-terminal" evidence="5">
    <location>
        <begin position="279"/>
        <end position="362"/>
    </location>
</feature>
<evidence type="ECO:0000313" key="6">
    <source>
        <dbReference type="EMBL" id="OLY43424.1"/>
    </source>
</evidence>
<feature type="domain" description="Flagellin N-terminal" evidence="4">
    <location>
        <begin position="7"/>
        <end position="135"/>
    </location>
</feature>
<comment type="caution">
    <text evidence="6">The sequence shown here is derived from an EMBL/GenBank/DDBJ whole genome shotgun (WGS) entry which is preliminary data.</text>
</comment>
<proteinExistence type="inferred from homology"/>
<dbReference type="PANTHER" id="PTHR42792">
    <property type="entry name" value="FLAGELLIN"/>
    <property type="match status" value="1"/>
</dbReference>
<dbReference type="EMBL" id="LXYT01000002">
    <property type="protein sequence ID" value="OLY43424.1"/>
    <property type="molecule type" value="Genomic_DNA"/>
</dbReference>
<evidence type="ECO:0000256" key="2">
    <source>
        <dbReference type="ARBA" id="ARBA00023143"/>
    </source>
</evidence>
<comment type="function">
    <text evidence="3">Flagellin is the subunit protein which polymerizes to form the filaments of bacterial flagella.</text>
</comment>